<evidence type="ECO:0000313" key="1">
    <source>
        <dbReference type="EMBL" id="PIS21794.1"/>
    </source>
</evidence>
<dbReference type="EMBL" id="PEYV01000016">
    <property type="protein sequence ID" value="PIS21794.1"/>
    <property type="molecule type" value="Genomic_DNA"/>
</dbReference>
<name>A0A2H0XA34_UNCKA</name>
<gene>
    <name evidence="1" type="ORF">COT51_00820</name>
</gene>
<sequence>MTDLGQIYAAFLATTDKNSREAHERLLSIEALARLKKAEEGLEKIPLWVNCVEKYLHTENCPIKFPTLLLLDAVMSRPGDIPEAEAWAQFGRILYILATHRLIAEVSIKPLG</sequence>
<accession>A0A2H0XA34</accession>
<proteinExistence type="predicted"/>
<organism evidence="1 2">
    <name type="scientific">candidate division WWE3 bacterium CG08_land_8_20_14_0_20_41_15</name>
    <dbReference type="NCBI Taxonomy" id="1975086"/>
    <lineage>
        <taxon>Bacteria</taxon>
        <taxon>Katanobacteria</taxon>
    </lineage>
</organism>
<protein>
    <submittedName>
        <fullName evidence="1">Uncharacterized protein</fullName>
    </submittedName>
</protein>
<reference evidence="2" key="1">
    <citation type="submission" date="2017-09" db="EMBL/GenBank/DDBJ databases">
        <title>Depth-based differentiation of microbial function through sediment-hosted aquifers and enrichment of novel symbionts in the deep terrestrial subsurface.</title>
        <authorList>
            <person name="Probst A.J."/>
            <person name="Ladd B."/>
            <person name="Jarett J.K."/>
            <person name="Geller-Mcgrath D.E."/>
            <person name="Sieber C.M.K."/>
            <person name="Emerson J.B."/>
            <person name="Anantharaman K."/>
            <person name="Thomas B.C."/>
            <person name="Malmstrom R."/>
            <person name="Stieglmeier M."/>
            <person name="Klingl A."/>
            <person name="Woyke T."/>
            <person name="Ryan C.M."/>
            <person name="Banfield J.F."/>
        </authorList>
    </citation>
    <scope>NUCLEOTIDE SEQUENCE [LARGE SCALE GENOMIC DNA]</scope>
</reference>
<comment type="caution">
    <text evidence="1">The sequence shown here is derived from an EMBL/GenBank/DDBJ whole genome shotgun (WGS) entry which is preliminary data.</text>
</comment>
<evidence type="ECO:0000313" key="2">
    <source>
        <dbReference type="Proteomes" id="UP000231098"/>
    </source>
</evidence>
<dbReference type="Proteomes" id="UP000231098">
    <property type="component" value="Unassembled WGS sequence"/>
</dbReference>
<dbReference type="AlphaFoldDB" id="A0A2H0XA34"/>